<dbReference type="EMBL" id="CP144751">
    <property type="protein sequence ID" value="WVZ87320.1"/>
    <property type="molecule type" value="Genomic_DNA"/>
</dbReference>
<dbReference type="Pfam" id="PF07727">
    <property type="entry name" value="RVT_2"/>
    <property type="match status" value="1"/>
</dbReference>
<evidence type="ECO:0000313" key="3">
    <source>
        <dbReference type="Proteomes" id="UP001341281"/>
    </source>
</evidence>
<sequence length="161" mass="18003">MESVRVVLAVAVHRGWSVHHMDIKSAFLNGELVEEVYGAQPPRFTAAGHEGKVLRLHKALYGLRQAPRAWNAKLDASLHELEFTKSKCEHGLYMRGAAASRLVVGVYVDDLLITGEQPTDIEAFKVEMKKLFKMSDLGPLSYYLGIEVKQGRRGIELRQSA</sequence>
<reference evidence="2 3" key="1">
    <citation type="submission" date="2024-02" db="EMBL/GenBank/DDBJ databases">
        <title>High-quality chromosome-scale genome assembly of Pensacola bahiagrass (Paspalum notatum Flugge var. saurae).</title>
        <authorList>
            <person name="Vega J.M."/>
            <person name="Podio M."/>
            <person name="Orjuela J."/>
            <person name="Siena L.A."/>
            <person name="Pessino S.C."/>
            <person name="Combes M.C."/>
            <person name="Mariac C."/>
            <person name="Albertini E."/>
            <person name="Pupilli F."/>
            <person name="Ortiz J.P.A."/>
            <person name="Leblanc O."/>
        </authorList>
    </citation>
    <scope>NUCLEOTIDE SEQUENCE [LARGE SCALE GENOMIC DNA]</scope>
    <source>
        <strain evidence="2">R1</strain>
        <tissue evidence="2">Leaf</tissue>
    </source>
</reference>
<dbReference type="AlphaFoldDB" id="A0AAQ3UBU4"/>
<feature type="domain" description="Reverse transcriptase Ty1/copia-type" evidence="1">
    <location>
        <begin position="2"/>
        <end position="160"/>
    </location>
</feature>
<dbReference type="InterPro" id="IPR043502">
    <property type="entry name" value="DNA/RNA_pol_sf"/>
</dbReference>
<dbReference type="InterPro" id="IPR013103">
    <property type="entry name" value="RVT_2"/>
</dbReference>
<dbReference type="Proteomes" id="UP001341281">
    <property type="component" value="Chromosome 07"/>
</dbReference>
<keyword evidence="3" id="KW-1185">Reference proteome</keyword>
<evidence type="ECO:0000313" key="2">
    <source>
        <dbReference type="EMBL" id="WVZ87320.1"/>
    </source>
</evidence>
<dbReference type="SUPFAM" id="SSF56672">
    <property type="entry name" value="DNA/RNA polymerases"/>
    <property type="match status" value="1"/>
</dbReference>
<name>A0AAQ3UBU4_PASNO</name>
<accession>A0AAQ3UBU4</accession>
<proteinExistence type="predicted"/>
<gene>
    <name evidence="2" type="ORF">U9M48_033975</name>
</gene>
<organism evidence="2 3">
    <name type="scientific">Paspalum notatum var. saurae</name>
    <dbReference type="NCBI Taxonomy" id="547442"/>
    <lineage>
        <taxon>Eukaryota</taxon>
        <taxon>Viridiplantae</taxon>
        <taxon>Streptophyta</taxon>
        <taxon>Embryophyta</taxon>
        <taxon>Tracheophyta</taxon>
        <taxon>Spermatophyta</taxon>
        <taxon>Magnoliopsida</taxon>
        <taxon>Liliopsida</taxon>
        <taxon>Poales</taxon>
        <taxon>Poaceae</taxon>
        <taxon>PACMAD clade</taxon>
        <taxon>Panicoideae</taxon>
        <taxon>Andropogonodae</taxon>
        <taxon>Paspaleae</taxon>
        <taxon>Paspalinae</taxon>
        <taxon>Paspalum</taxon>
    </lineage>
</organism>
<evidence type="ECO:0000259" key="1">
    <source>
        <dbReference type="Pfam" id="PF07727"/>
    </source>
</evidence>
<protein>
    <recommendedName>
        <fullName evidence="1">Reverse transcriptase Ty1/copia-type domain-containing protein</fullName>
    </recommendedName>
</protein>